<feature type="region of interest" description="Disordered" evidence="1">
    <location>
        <begin position="82"/>
        <end position="122"/>
    </location>
</feature>
<dbReference type="EMBL" id="JAUSVO010000003">
    <property type="protein sequence ID" value="MDQ0437778.1"/>
    <property type="molecule type" value="Genomic_DNA"/>
</dbReference>
<sequence>MKNVTITLDETVAQWARVEAAKAGMSLSRWIGMRLSRERDGALSAASADDWLDTPLWPSADLPLPKRAELYESFYDRPGFRGYERPDLQSGSTHAGQGEPVSGLAEDAPESGWAGAEPSGSE</sequence>
<evidence type="ECO:0008006" key="4">
    <source>
        <dbReference type="Google" id="ProtNLM"/>
    </source>
</evidence>
<keyword evidence="3" id="KW-1185">Reference proteome</keyword>
<accession>A0ABU0H643</accession>
<gene>
    <name evidence="2" type="ORF">QO014_002170</name>
</gene>
<dbReference type="Proteomes" id="UP001241603">
    <property type="component" value="Unassembled WGS sequence"/>
</dbReference>
<name>A0ABU0H643_9HYPH</name>
<reference evidence="2 3" key="1">
    <citation type="submission" date="2023-07" db="EMBL/GenBank/DDBJ databases">
        <title>Genomic Encyclopedia of Type Strains, Phase IV (KMG-IV): sequencing the most valuable type-strain genomes for metagenomic binning, comparative biology and taxonomic classification.</title>
        <authorList>
            <person name="Goeker M."/>
        </authorList>
    </citation>
    <scope>NUCLEOTIDE SEQUENCE [LARGE SCALE GENOMIC DNA]</scope>
    <source>
        <strain evidence="2 3">B6-8</strain>
    </source>
</reference>
<organism evidence="2 3">
    <name type="scientific">Kaistia dalseonensis</name>
    <dbReference type="NCBI Taxonomy" id="410840"/>
    <lineage>
        <taxon>Bacteria</taxon>
        <taxon>Pseudomonadati</taxon>
        <taxon>Pseudomonadota</taxon>
        <taxon>Alphaproteobacteria</taxon>
        <taxon>Hyphomicrobiales</taxon>
        <taxon>Kaistiaceae</taxon>
        <taxon>Kaistia</taxon>
    </lineage>
</organism>
<dbReference type="RefSeq" id="WP_266349332.1">
    <property type="nucleotide sequence ID" value="NZ_JAPKNG010000003.1"/>
</dbReference>
<evidence type="ECO:0000256" key="1">
    <source>
        <dbReference type="SAM" id="MobiDB-lite"/>
    </source>
</evidence>
<evidence type="ECO:0000313" key="2">
    <source>
        <dbReference type="EMBL" id="MDQ0437778.1"/>
    </source>
</evidence>
<evidence type="ECO:0000313" key="3">
    <source>
        <dbReference type="Proteomes" id="UP001241603"/>
    </source>
</evidence>
<comment type="caution">
    <text evidence="2">The sequence shown here is derived from an EMBL/GenBank/DDBJ whole genome shotgun (WGS) entry which is preliminary data.</text>
</comment>
<protein>
    <recommendedName>
        <fullName evidence="4">CopG family transcriptional regulator</fullName>
    </recommendedName>
</protein>
<proteinExistence type="predicted"/>